<accession>A0A1Q9GN69</accession>
<gene>
    <name evidence="1" type="ORF">BIT28_19005</name>
</gene>
<evidence type="ECO:0000313" key="2">
    <source>
        <dbReference type="Proteomes" id="UP000186905"/>
    </source>
</evidence>
<protein>
    <submittedName>
        <fullName evidence="1">Four helix bundle protein</fullName>
    </submittedName>
</protein>
<dbReference type="AlphaFoldDB" id="A0A1Q9GN69"/>
<keyword evidence="2" id="KW-1185">Reference proteome</keyword>
<name>A0A1Q9GN69_9GAMM</name>
<dbReference type="SUPFAM" id="SSF158446">
    <property type="entry name" value="IVS-encoded protein-like"/>
    <property type="match status" value="1"/>
</dbReference>
<dbReference type="Pfam" id="PF05635">
    <property type="entry name" value="23S_rRNA_IVP"/>
    <property type="match status" value="1"/>
</dbReference>
<dbReference type="InterPro" id="IPR012657">
    <property type="entry name" value="23S_rRNA-intervening_sequence"/>
</dbReference>
<evidence type="ECO:0000313" key="1">
    <source>
        <dbReference type="EMBL" id="OLQ76104.1"/>
    </source>
</evidence>
<proteinExistence type="predicted"/>
<dbReference type="CDD" id="cd16377">
    <property type="entry name" value="23S_rRNA_IVP_like"/>
    <property type="match status" value="1"/>
</dbReference>
<comment type="caution">
    <text evidence="1">The sequence shown here is derived from an EMBL/GenBank/DDBJ whole genome shotgun (WGS) entry which is preliminary data.</text>
</comment>
<dbReference type="NCBIfam" id="TIGR02436">
    <property type="entry name" value="four helix bundle protein"/>
    <property type="match status" value="1"/>
</dbReference>
<dbReference type="EMBL" id="MJIL01000069">
    <property type="protein sequence ID" value="OLQ76104.1"/>
    <property type="molecule type" value="Genomic_DNA"/>
</dbReference>
<dbReference type="STRING" id="1903952.BIT28_19005"/>
<dbReference type="PANTHER" id="PTHR38471:SF2">
    <property type="entry name" value="FOUR HELIX BUNDLE PROTEIN"/>
    <property type="match status" value="1"/>
</dbReference>
<dbReference type="Proteomes" id="UP000186905">
    <property type="component" value="Unassembled WGS sequence"/>
</dbReference>
<organism evidence="1 2">
    <name type="scientific">Photobacterium proteolyticum</name>
    <dbReference type="NCBI Taxonomy" id="1903952"/>
    <lineage>
        <taxon>Bacteria</taxon>
        <taxon>Pseudomonadati</taxon>
        <taxon>Pseudomonadota</taxon>
        <taxon>Gammaproteobacteria</taxon>
        <taxon>Vibrionales</taxon>
        <taxon>Vibrionaceae</taxon>
        <taxon>Photobacterium</taxon>
    </lineage>
</organism>
<dbReference type="NCBIfam" id="NF008912">
    <property type="entry name" value="PRK12275.1-6"/>
    <property type="match status" value="1"/>
</dbReference>
<dbReference type="OrthoDB" id="160990at2"/>
<dbReference type="RefSeq" id="WP_075764078.1">
    <property type="nucleotide sequence ID" value="NZ_MJIL01000069.1"/>
</dbReference>
<dbReference type="Gene3D" id="1.20.1440.60">
    <property type="entry name" value="23S rRNA-intervening sequence"/>
    <property type="match status" value="1"/>
</dbReference>
<dbReference type="InterPro" id="IPR036583">
    <property type="entry name" value="23S_rRNA_IVS_sf"/>
</dbReference>
<dbReference type="PANTHER" id="PTHR38471">
    <property type="entry name" value="FOUR HELIX BUNDLE PROTEIN"/>
    <property type="match status" value="1"/>
</dbReference>
<reference evidence="1 2" key="1">
    <citation type="submission" date="2016-09" db="EMBL/GenBank/DDBJ databases">
        <title>Photobacterium proteolyticum sp. nov. a protease producing bacterium isolated from ocean sediments of Laizhou Bay.</title>
        <authorList>
            <person name="Li Y."/>
        </authorList>
    </citation>
    <scope>NUCLEOTIDE SEQUENCE [LARGE SCALE GENOMIC DNA]</scope>
    <source>
        <strain evidence="1 2">13-12</strain>
    </source>
</reference>
<sequence>MHYLKLEVWQRGYQVSLGACKLLQSCRDFALKDQISRSAISIPSNIAEGSERRTAKDNVKFLYIAKGSCGELVTQLMFARDLGYISEATANEMIDELIEVSRMIGGLIRYRSSQIQEKRGEYRGE</sequence>